<evidence type="ECO:0000256" key="3">
    <source>
        <dbReference type="ARBA" id="ARBA00022629"/>
    </source>
</evidence>
<comment type="caution">
    <text evidence="4">The sequence shown here is derived from an EMBL/GenBank/DDBJ whole genome shotgun (WGS) entry which is preliminary data.</text>
</comment>
<dbReference type="PANTHER" id="PTHR18964:SF149">
    <property type="entry name" value="BIFUNCTIONAL UDP-N-ACETYLGLUCOSAMINE 2-EPIMERASE_N-ACETYLMANNOSAMINE KINASE"/>
    <property type="match status" value="1"/>
</dbReference>
<accession>A0A368X8H6</accession>
<dbReference type="InterPro" id="IPR036390">
    <property type="entry name" value="WH_DNA-bd_sf"/>
</dbReference>
<evidence type="ECO:0000313" key="5">
    <source>
        <dbReference type="Proteomes" id="UP000252585"/>
    </source>
</evidence>
<gene>
    <name evidence="4" type="ORF">DFR57_11447</name>
</gene>
<dbReference type="AlphaFoldDB" id="A0A368X8H6"/>
<dbReference type="SUPFAM" id="SSF46785">
    <property type="entry name" value="Winged helix' DNA-binding domain"/>
    <property type="match status" value="1"/>
</dbReference>
<dbReference type="InterPro" id="IPR049874">
    <property type="entry name" value="ROK_cs"/>
</dbReference>
<dbReference type="InterPro" id="IPR036388">
    <property type="entry name" value="WH-like_DNA-bd_sf"/>
</dbReference>
<dbReference type="OrthoDB" id="9796533at2"/>
<evidence type="ECO:0000256" key="2">
    <source>
        <dbReference type="ARBA" id="ARBA00006479"/>
    </source>
</evidence>
<dbReference type="InterPro" id="IPR043129">
    <property type="entry name" value="ATPase_NBD"/>
</dbReference>
<dbReference type="RefSeq" id="WP_114353995.1">
    <property type="nucleotide sequence ID" value="NZ_QPJJ01000014.1"/>
</dbReference>
<keyword evidence="5" id="KW-1185">Reference proteome</keyword>
<name>A0A368X8H6_9BACI</name>
<sequence length="398" mass="42935">MQRGSFQWMKSLNKSIIINKIRTEGPISRAQIAKDTELTPPTVGSIVKELLEQDLVKESQLGTSQGGRKPTMLILNTKAFYILGIDVGPEDILFILSDLSGEVIDEDTQTITEALKRKSFLALLTNGIDGLIAKHPSKELMGIGVAMHGIVDASEGVAVFAPNLQLRNIPIKQYLEEKYNQNVKVENDAKALALGEAWLKNETPDKNMIAVNIGRGIGAGIVIDGKLYHGEHGIAGEIGHMTIDPNGKRCSCGNDGCLQTIAAGPSIAERANELIRQGQSSLLAEWSLEDLTGEMVHRAAKKGDVLATQVLYEAGQYIGIALTNLIHICNPSKIIIGGGVSKAGDYILEPIREMIQTKVISQEAQQTSVQISELGEYGSAMGAVALILSEMFEPNLNN</sequence>
<comment type="similarity">
    <text evidence="2">Belongs to the ROK (NagC/XylR) family.</text>
</comment>
<dbReference type="PANTHER" id="PTHR18964">
    <property type="entry name" value="ROK (REPRESSOR, ORF, KINASE) FAMILY"/>
    <property type="match status" value="1"/>
</dbReference>
<protein>
    <submittedName>
        <fullName evidence="4">MarR family transcriptional regulator</fullName>
    </submittedName>
</protein>
<dbReference type="GO" id="GO:0042732">
    <property type="term" value="P:D-xylose metabolic process"/>
    <property type="evidence" value="ECO:0007669"/>
    <property type="project" value="UniProtKB-KW"/>
</dbReference>
<dbReference type="Proteomes" id="UP000252585">
    <property type="component" value="Unassembled WGS sequence"/>
</dbReference>
<dbReference type="Pfam" id="PF00480">
    <property type="entry name" value="ROK"/>
    <property type="match status" value="1"/>
</dbReference>
<dbReference type="PROSITE" id="PS01125">
    <property type="entry name" value="ROK"/>
    <property type="match status" value="1"/>
</dbReference>
<proteinExistence type="inferred from homology"/>
<comment type="function">
    <text evidence="1">Transcriptional repressor of xylose-utilizing enzymes.</text>
</comment>
<keyword evidence="3" id="KW-0119">Carbohydrate metabolism</keyword>
<dbReference type="SUPFAM" id="SSF53067">
    <property type="entry name" value="Actin-like ATPase domain"/>
    <property type="match status" value="1"/>
</dbReference>
<organism evidence="4 5">
    <name type="scientific">Saliterribacillus persicus</name>
    <dbReference type="NCBI Taxonomy" id="930114"/>
    <lineage>
        <taxon>Bacteria</taxon>
        <taxon>Bacillati</taxon>
        <taxon>Bacillota</taxon>
        <taxon>Bacilli</taxon>
        <taxon>Bacillales</taxon>
        <taxon>Bacillaceae</taxon>
        <taxon>Saliterribacillus</taxon>
    </lineage>
</organism>
<reference evidence="4 5" key="1">
    <citation type="submission" date="2018-07" db="EMBL/GenBank/DDBJ databases">
        <title>Genomic Encyclopedia of Type Strains, Phase IV (KMG-IV): sequencing the most valuable type-strain genomes for metagenomic binning, comparative biology and taxonomic classification.</title>
        <authorList>
            <person name="Goeker M."/>
        </authorList>
    </citation>
    <scope>NUCLEOTIDE SEQUENCE [LARGE SCALE GENOMIC DNA]</scope>
    <source>
        <strain evidence="4 5">DSM 27696</strain>
    </source>
</reference>
<dbReference type="InterPro" id="IPR000600">
    <property type="entry name" value="ROK"/>
</dbReference>
<dbReference type="Gene3D" id="3.30.420.40">
    <property type="match status" value="2"/>
</dbReference>
<dbReference type="Gene3D" id="1.10.10.10">
    <property type="entry name" value="Winged helix-like DNA-binding domain superfamily/Winged helix DNA-binding domain"/>
    <property type="match status" value="1"/>
</dbReference>
<dbReference type="EMBL" id="QPJJ01000014">
    <property type="protein sequence ID" value="RCW64260.1"/>
    <property type="molecule type" value="Genomic_DNA"/>
</dbReference>
<keyword evidence="3" id="KW-0859">Xylose metabolism</keyword>
<evidence type="ECO:0000256" key="1">
    <source>
        <dbReference type="ARBA" id="ARBA00002486"/>
    </source>
</evidence>
<evidence type="ECO:0000313" key="4">
    <source>
        <dbReference type="EMBL" id="RCW64260.1"/>
    </source>
</evidence>
<dbReference type="CDD" id="cd24076">
    <property type="entry name" value="ASKHA_ATPase_ROK_BsXylR-like"/>
    <property type="match status" value="1"/>
</dbReference>